<feature type="chain" id="PRO_5032908664" evidence="2">
    <location>
        <begin position="21"/>
        <end position="106"/>
    </location>
</feature>
<feature type="compositionally biased region" description="Basic and acidic residues" evidence="1">
    <location>
        <begin position="41"/>
        <end position="56"/>
    </location>
</feature>
<dbReference type="RefSeq" id="WP_184092244.1">
    <property type="nucleotide sequence ID" value="NZ_JACIJF010000057.1"/>
</dbReference>
<keyword evidence="4" id="KW-1185">Reference proteome</keyword>
<evidence type="ECO:0000256" key="1">
    <source>
        <dbReference type="SAM" id="MobiDB-lite"/>
    </source>
</evidence>
<keyword evidence="2" id="KW-0732">Signal</keyword>
<accession>A0A840YU31</accession>
<evidence type="ECO:0000256" key="2">
    <source>
        <dbReference type="SAM" id="SignalP"/>
    </source>
</evidence>
<name>A0A840YU31_9SPHN</name>
<reference evidence="3 4" key="1">
    <citation type="submission" date="2020-08" db="EMBL/GenBank/DDBJ databases">
        <title>Genomic Encyclopedia of Type Strains, Phase IV (KMG-IV): sequencing the most valuable type-strain genomes for metagenomic binning, comparative biology and taxonomic classification.</title>
        <authorList>
            <person name="Goeker M."/>
        </authorList>
    </citation>
    <scope>NUCLEOTIDE SEQUENCE [LARGE SCALE GENOMIC DNA]</scope>
    <source>
        <strain evidence="3 4">DSM 26736</strain>
    </source>
</reference>
<proteinExistence type="predicted"/>
<dbReference type="Proteomes" id="UP000527143">
    <property type="component" value="Unassembled WGS sequence"/>
</dbReference>
<comment type="caution">
    <text evidence="3">The sequence shown here is derived from an EMBL/GenBank/DDBJ whole genome shotgun (WGS) entry which is preliminary data.</text>
</comment>
<sequence length="106" mass="11593">MKKLVALAAALVMATSAAQAQDFWSNTLPTITGTDTLGTTLRERRASPPPAPRDECSIDALSDAEKNAIYAEFLEVRRRSGNQAAQEWIGRKGRELRAQMTSKGRC</sequence>
<dbReference type="AlphaFoldDB" id="A0A840YU31"/>
<evidence type="ECO:0000313" key="4">
    <source>
        <dbReference type="Proteomes" id="UP000527143"/>
    </source>
</evidence>
<evidence type="ECO:0000313" key="3">
    <source>
        <dbReference type="EMBL" id="MBB5713168.1"/>
    </source>
</evidence>
<organism evidence="3 4">
    <name type="scientific">Sphingomonas xinjiangensis</name>
    <dbReference type="NCBI Taxonomy" id="643568"/>
    <lineage>
        <taxon>Bacteria</taxon>
        <taxon>Pseudomonadati</taxon>
        <taxon>Pseudomonadota</taxon>
        <taxon>Alphaproteobacteria</taxon>
        <taxon>Sphingomonadales</taxon>
        <taxon>Sphingomonadaceae</taxon>
        <taxon>Sphingomonas</taxon>
    </lineage>
</organism>
<dbReference type="EMBL" id="JACIJF010000057">
    <property type="protein sequence ID" value="MBB5713168.1"/>
    <property type="molecule type" value="Genomic_DNA"/>
</dbReference>
<protein>
    <submittedName>
        <fullName evidence="3">Opacity protein-like surface antigen</fullName>
    </submittedName>
</protein>
<gene>
    <name evidence="3" type="ORF">FHT02_004438</name>
</gene>
<feature type="signal peptide" evidence="2">
    <location>
        <begin position="1"/>
        <end position="20"/>
    </location>
</feature>
<feature type="region of interest" description="Disordered" evidence="1">
    <location>
        <begin position="34"/>
        <end position="56"/>
    </location>
</feature>